<dbReference type="GO" id="GO:0003755">
    <property type="term" value="F:peptidyl-prolyl cis-trans isomerase activity"/>
    <property type="evidence" value="ECO:0007669"/>
    <property type="project" value="UniProtKB-UniRule"/>
</dbReference>
<sequence length="301" mass="31788">MKRNNQFLVATAAFGLLIASCGTGVKKTPGGIEYIVHKAGSGAQLKLGDTALMNVTQKITIGDRDSLLGSSREIVHAPIPVLIAKPQQKYDLMEGIALLHEGDSATFIIPWDSLPAQERPPFGKKGDKLKITFAVEGKFSAASQKEKDEKLIKEYLEKNKIKATKNAEGVYVAVSQEGTGSTPNPGDTVYVHYTGKLTSGKVFDSSQDSTMRPGMPLEPIKFPIGRGFVIKGWDAGLSGLKKGSKATLVIPSTLAYGLQGSPPAIPGNSILVFDVQLVDIKPGAPAPTAPIAAPAPAKKGK</sequence>
<evidence type="ECO:0000256" key="2">
    <source>
        <dbReference type="ARBA" id="ARBA00006577"/>
    </source>
</evidence>
<dbReference type="FunFam" id="3.10.50.40:FF:000006">
    <property type="entry name" value="Peptidyl-prolyl cis-trans isomerase"/>
    <property type="match status" value="1"/>
</dbReference>
<organism evidence="8 9">
    <name type="scientific">Chitinophaga niastensis</name>
    <dbReference type="NCBI Taxonomy" id="536980"/>
    <lineage>
        <taxon>Bacteria</taxon>
        <taxon>Pseudomonadati</taxon>
        <taxon>Bacteroidota</taxon>
        <taxon>Chitinophagia</taxon>
        <taxon>Chitinophagales</taxon>
        <taxon>Chitinophagaceae</taxon>
        <taxon>Chitinophaga</taxon>
    </lineage>
</organism>
<dbReference type="PROSITE" id="PS50059">
    <property type="entry name" value="FKBP_PPIASE"/>
    <property type="match status" value="1"/>
</dbReference>
<evidence type="ECO:0000256" key="5">
    <source>
        <dbReference type="PROSITE-ProRule" id="PRU00277"/>
    </source>
</evidence>
<evidence type="ECO:0000313" key="9">
    <source>
        <dbReference type="Proteomes" id="UP000240971"/>
    </source>
</evidence>
<comment type="catalytic activity">
    <reaction evidence="1 5 6">
        <text>[protein]-peptidylproline (omega=180) = [protein]-peptidylproline (omega=0)</text>
        <dbReference type="Rhea" id="RHEA:16237"/>
        <dbReference type="Rhea" id="RHEA-COMP:10747"/>
        <dbReference type="Rhea" id="RHEA-COMP:10748"/>
        <dbReference type="ChEBI" id="CHEBI:83833"/>
        <dbReference type="ChEBI" id="CHEBI:83834"/>
        <dbReference type="EC" id="5.2.1.8"/>
    </reaction>
</comment>
<gene>
    <name evidence="8" type="ORF">CLV51_10824</name>
</gene>
<dbReference type="EMBL" id="PYAW01000008">
    <property type="protein sequence ID" value="PSL43335.1"/>
    <property type="molecule type" value="Genomic_DNA"/>
</dbReference>
<dbReference type="PANTHER" id="PTHR43811:SF19">
    <property type="entry name" value="39 KDA FK506-BINDING NUCLEAR PROTEIN"/>
    <property type="match status" value="1"/>
</dbReference>
<dbReference type="RefSeq" id="WP_106530948.1">
    <property type="nucleotide sequence ID" value="NZ_PYAW01000008.1"/>
</dbReference>
<reference evidence="8 9" key="1">
    <citation type="submission" date="2018-03" db="EMBL/GenBank/DDBJ databases">
        <title>Genomic Encyclopedia of Archaeal and Bacterial Type Strains, Phase II (KMG-II): from individual species to whole genera.</title>
        <authorList>
            <person name="Goeker M."/>
        </authorList>
    </citation>
    <scope>NUCLEOTIDE SEQUENCE [LARGE SCALE GENOMIC DNA]</scope>
    <source>
        <strain evidence="8 9">DSM 24859</strain>
    </source>
</reference>
<dbReference type="Proteomes" id="UP000240971">
    <property type="component" value="Unassembled WGS sequence"/>
</dbReference>
<dbReference type="PANTHER" id="PTHR43811">
    <property type="entry name" value="FKBP-TYPE PEPTIDYL-PROLYL CIS-TRANS ISOMERASE FKPA"/>
    <property type="match status" value="1"/>
</dbReference>
<proteinExistence type="inferred from homology"/>
<evidence type="ECO:0000256" key="4">
    <source>
        <dbReference type="ARBA" id="ARBA00023235"/>
    </source>
</evidence>
<dbReference type="SUPFAM" id="SSF54534">
    <property type="entry name" value="FKBP-like"/>
    <property type="match status" value="2"/>
</dbReference>
<dbReference type="AlphaFoldDB" id="A0A2P8HAS9"/>
<comment type="similarity">
    <text evidence="2 6">Belongs to the FKBP-type PPIase family.</text>
</comment>
<feature type="domain" description="PPIase FKBP-type" evidence="7">
    <location>
        <begin position="186"/>
        <end position="281"/>
    </location>
</feature>
<dbReference type="Gene3D" id="3.10.50.40">
    <property type="match status" value="2"/>
</dbReference>
<evidence type="ECO:0000256" key="6">
    <source>
        <dbReference type="RuleBase" id="RU003915"/>
    </source>
</evidence>
<accession>A0A2P8HAS9</accession>
<keyword evidence="4 5" id="KW-0413">Isomerase</keyword>
<keyword evidence="3 5" id="KW-0697">Rotamase</keyword>
<protein>
    <recommendedName>
        <fullName evidence="6">Peptidyl-prolyl cis-trans isomerase</fullName>
        <ecNumber evidence="6">5.2.1.8</ecNumber>
    </recommendedName>
</protein>
<dbReference type="Pfam" id="PF00254">
    <property type="entry name" value="FKBP_C"/>
    <property type="match status" value="1"/>
</dbReference>
<dbReference type="InterPro" id="IPR046357">
    <property type="entry name" value="PPIase_dom_sf"/>
</dbReference>
<dbReference type="PROSITE" id="PS51257">
    <property type="entry name" value="PROKAR_LIPOPROTEIN"/>
    <property type="match status" value="1"/>
</dbReference>
<evidence type="ECO:0000256" key="3">
    <source>
        <dbReference type="ARBA" id="ARBA00023110"/>
    </source>
</evidence>
<dbReference type="OrthoDB" id="9814548at2"/>
<evidence type="ECO:0000259" key="7">
    <source>
        <dbReference type="PROSITE" id="PS50059"/>
    </source>
</evidence>
<name>A0A2P8HAS9_CHINA</name>
<keyword evidence="9" id="KW-1185">Reference proteome</keyword>
<evidence type="ECO:0000256" key="1">
    <source>
        <dbReference type="ARBA" id="ARBA00000971"/>
    </source>
</evidence>
<dbReference type="EC" id="5.2.1.8" evidence="6"/>
<dbReference type="InterPro" id="IPR001179">
    <property type="entry name" value="PPIase_FKBP_dom"/>
</dbReference>
<evidence type="ECO:0000313" key="8">
    <source>
        <dbReference type="EMBL" id="PSL43335.1"/>
    </source>
</evidence>
<comment type="caution">
    <text evidence="8">The sequence shown here is derived from an EMBL/GenBank/DDBJ whole genome shotgun (WGS) entry which is preliminary data.</text>
</comment>